<evidence type="ECO:0000313" key="4">
    <source>
        <dbReference type="EMBL" id="MCF2515151.1"/>
    </source>
</evidence>
<dbReference type="AlphaFoldDB" id="A0A9X1QM02"/>
<keyword evidence="5" id="KW-1185">Reference proteome</keyword>
<dbReference type="CDD" id="cd03468">
    <property type="entry name" value="PolY_like"/>
    <property type="match status" value="1"/>
</dbReference>
<dbReference type="InterPro" id="IPR001126">
    <property type="entry name" value="UmuC"/>
</dbReference>
<evidence type="ECO:0000313" key="5">
    <source>
        <dbReference type="Proteomes" id="UP001139410"/>
    </source>
</evidence>
<protein>
    <submittedName>
        <fullName evidence="4">DNA polymerase Y family protein</fullName>
    </submittedName>
</protein>
<evidence type="ECO:0000256" key="1">
    <source>
        <dbReference type="ARBA" id="ARBA00010945"/>
    </source>
</evidence>
<dbReference type="EMBL" id="JAKFGM010000002">
    <property type="protein sequence ID" value="MCF2515151.1"/>
    <property type="molecule type" value="Genomic_DNA"/>
</dbReference>
<dbReference type="InterPro" id="IPR043128">
    <property type="entry name" value="Rev_trsase/Diguanyl_cyclase"/>
</dbReference>
<keyword evidence="2" id="KW-0227">DNA damage</keyword>
<dbReference type="GO" id="GO:0006281">
    <property type="term" value="P:DNA repair"/>
    <property type="evidence" value="ECO:0007669"/>
    <property type="project" value="InterPro"/>
</dbReference>
<dbReference type="PANTHER" id="PTHR35369:SF2">
    <property type="entry name" value="BLR3025 PROTEIN"/>
    <property type="match status" value="1"/>
</dbReference>
<dbReference type="Pfam" id="PF00817">
    <property type="entry name" value="IMS"/>
    <property type="match status" value="1"/>
</dbReference>
<organism evidence="4 5">
    <name type="scientific">Sphingomonas cremea</name>
    <dbReference type="NCBI Taxonomy" id="2904799"/>
    <lineage>
        <taxon>Bacteria</taxon>
        <taxon>Pseudomonadati</taxon>
        <taxon>Pseudomonadota</taxon>
        <taxon>Alphaproteobacteria</taxon>
        <taxon>Sphingomonadales</taxon>
        <taxon>Sphingomonadaceae</taxon>
        <taxon>Sphingomonas</taxon>
    </lineage>
</organism>
<dbReference type="PANTHER" id="PTHR35369">
    <property type="entry name" value="BLR3025 PROTEIN-RELATED"/>
    <property type="match status" value="1"/>
</dbReference>
<name>A0A9X1QM02_9SPHN</name>
<dbReference type="Proteomes" id="UP001139410">
    <property type="component" value="Unassembled WGS sequence"/>
</dbReference>
<dbReference type="RefSeq" id="WP_235067666.1">
    <property type="nucleotide sequence ID" value="NZ_JAKFGM010000002.1"/>
</dbReference>
<evidence type="ECO:0000259" key="3">
    <source>
        <dbReference type="Pfam" id="PF00817"/>
    </source>
</evidence>
<feature type="domain" description="UmuC" evidence="3">
    <location>
        <begin position="34"/>
        <end position="158"/>
    </location>
</feature>
<dbReference type="InterPro" id="IPR043502">
    <property type="entry name" value="DNA/RNA_pol_sf"/>
</dbReference>
<dbReference type="InterPro" id="IPR050356">
    <property type="entry name" value="SulA_CellDiv_inhibitor"/>
</dbReference>
<dbReference type="Gene3D" id="3.40.1170.60">
    <property type="match status" value="1"/>
</dbReference>
<dbReference type="SUPFAM" id="SSF56672">
    <property type="entry name" value="DNA/RNA polymerases"/>
    <property type="match status" value="1"/>
</dbReference>
<dbReference type="Gene3D" id="3.30.70.270">
    <property type="match status" value="1"/>
</dbReference>
<sequence>MTDLPSTNRRYLALWFPFLPTDRLRRTGCGLVPETPLAFTEKVKAALRLAAVDQAATALGLAAGMTPADARARVPELIVFDRDEAADRVWLERIADGCIRYTPMVEVDSPDGIILGVTGCAHLFGGEEGLVADVEKRMAELGMSMRHAFAATPFAAHALARFQTTEVRQLPVASLELEPEATQGLLRAGLKTINDMAARPMAAIAARFGGEAAQALRHLLGEISRPITPRIKPAPILAERRFAEPVARTEYALETLGELAAETVRQLEQVEAGGRQFEAAFFRSDGLVRPLVVETSQPTRNAALVVRLFEERIEGLSDPIDPGFGFDLIRLAVPVIEPLAAAQLKLEGGPAKDAEVAALIDRLSTRLGRNRVRRLVPVDTHIPEQMQLALPAVESCVPVAAWPVPEPGEPPMRPLHLFDPPQPIEVIAEVPDGPPYRFRWRRVFHEVRRFEGPERIASLWWKRRDGEVDRPGLTRDYYRIEDARGRRFWVFRHGLYDEKPDPGWYLHGLFA</sequence>
<comment type="similarity">
    <text evidence="1">Belongs to the DNA polymerase type-Y family.</text>
</comment>
<accession>A0A9X1QM02</accession>
<gene>
    <name evidence="4" type="ORF">LVY65_08765</name>
</gene>
<comment type="caution">
    <text evidence="4">The sequence shown here is derived from an EMBL/GenBank/DDBJ whole genome shotgun (WGS) entry which is preliminary data.</text>
</comment>
<evidence type="ECO:0000256" key="2">
    <source>
        <dbReference type="ARBA" id="ARBA00022763"/>
    </source>
</evidence>
<reference evidence="4" key="1">
    <citation type="submission" date="2022-01" db="EMBL/GenBank/DDBJ databases">
        <authorList>
            <person name="Jo J.-H."/>
            <person name="Im W.-T."/>
        </authorList>
    </citation>
    <scope>NUCLEOTIDE SEQUENCE</scope>
    <source>
        <strain evidence="4">G124</strain>
    </source>
</reference>
<proteinExistence type="inferred from homology"/>